<comment type="caution">
    <text evidence="2">The sequence shown here is derived from an EMBL/GenBank/DDBJ whole genome shotgun (WGS) entry which is preliminary data.</text>
</comment>
<feature type="chain" id="PRO_5047031558" evidence="1">
    <location>
        <begin position="23"/>
        <end position="145"/>
    </location>
</feature>
<evidence type="ECO:0000313" key="3">
    <source>
        <dbReference type="Proteomes" id="UP001606303"/>
    </source>
</evidence>
<name>A0ABW7GT68_9BURK</name>
<proteinExistence type="predicted"/>
<reference evidence="2 3" key="1">
    <citation type="submission" date="2024-08" db="EMBL/GenBank/DDBJ databases">
        <authorList>
            <person name="Lu H."/>
        </authorList>
    </citation>
    <scope>NUCLEOTIDE SEQUENCE [LARGE SCALE GENOMIC DNA]</scope>
    <source>
        <strain evidence="2 3">BYS87W</strain>
    </source>
</reference>
<dbReference type="EMBL" id="JBIGIB010000001">
    <property type="protein sequence ID" value="MFG6465169.1"/>
    <property type="molecule type" value="Genomic_DNA"/>
</dbReference>
<organism evidence="2 3">
    <name type="scientific">Pelomonas baiyunensis</name>
    <dbReference type="NCBI Taxonomy" id="3299026"/>
    <lineage>
        <taxon>Bacteria</taxon>
        <taxon>Pseudomonadati</taxon>
        <taxon>Pseudomonadota</taxon>
        <taxon>Betaproteobacteria</taxon>
        <taxon>Burkholderiales</taxon>
        <taxon>Sphaerotilaceae</taxon>
        <taxon>Roseateles</taxon>
    </lineage>
</organism>
<dbReference type="Proteomes" id="UP001606303">
    <property type="component" value="Unassembled WGS sequence"/>
</dbReference>
<keyword evidence="1" id="KW-0732">Signal</keyword>
<sequence>MRRRWALAGLLCGALQGAWAQADTPGVALRSDGVYVSREQVDDETYCEYLRFYPTGTVITVSSECGPEALESLKAWFRASRAGPKVSGVSRGRVVHRGNRISFRAVSKEGAVRFEGHAFENHLVLRSHSEINGHDDQQRFDFVRW</sequence>
<evidence type="ECO:0000313" key="2">
    <source>
        <dbReference type="EMBL" id="MFG6465169.1"/>
    </source>
</evidence>
<accession>A0ABW7GT68</accession>
<gene>
    <name evidence="2" type="ORF">ACG01O_00965</name>
</gene>
<evidence type="ECO:0000256" key="1">
    <source>
        <dbReference type="SAM" id="SignalP"/>
    </source>
</evidence>
<dbReference type="RefSeq" id="WP_394380213.1">
    <property type="nucleotide sequence ID" value="NZ_JBIGIB010000001.1"/>
</dbReference>
<feature type="signal peptide" evidence="1">
    <location>
        <begin position="1"/>
        <end position="22"/>
    </location>
</feature>
<keyword evidence="3" id="KW-1185">Reference proteome</keyword>
<protein>
    <submittedName>
        <fullName evidence="2">Uncharacterized protein</fullName>
    </submittedName>
</protein>